<evidence type="ECO:0000256" key="2">
    <source>
        <dbReference type="ARBA" id="ARBA00023015"/>
    </source>
</evidence>
<dbReference type="Proteomes" id="UP000326789">
    <property type="component" value="Unassembled WGS sequence"/>
</dbReference>
<dbReference type="Gene3D" id="3.40.190.290">
    <property type="match status" value="1"/>
</dbReference>
<protein>
    <submittedName>
        <fullName evidence="7">LysR family transcriptional regulator</fullName>
    </submittedName>
</protein>
<keyword evidence="3" id="KW-0238">DNA-binding</keyword>
<accession>A0A066UR64</accession>
<dbReference type="Proteomes" id="UP000027219">
    <property type="component" value="Unassembled WGS sequence"/>
</dbReference>
<dbReference type="InterPro" id="IPR005119">
    <property type="entry name" value="LysR_subst-bd"/>
</dbReference>
<evidence type="ECO:0000256" key="3">
    <source>
        <dbReference type="ARBA" id="ARBA00023125"/>
    </source>
</evidence>
<dbReference type="Pfam" id="PF03466">
    <property type="entry name" value="LysR_substrate"/>
    <property type="match status" value="1"/>
</dbReference>
<dbReference type="GO" id="GO:0003700">
    <property type="term" value="F:DNA-binding transcription factor activity"/>
    <property type="evidence" value="ECO:0007669"/>
    <property type="project" value="InterPro"/>
</dbReference>
<dbReference type="GO" id="GO:0000976">
    <property type="term" value="F:transcription cis-regulatory region binding"/>
    <property type="evidence" value="ECO:0007669"/>
    <property type="project" value="TreeGrafter"/>
</dbReference>
<dbReference type="OrthoDB" id="8587655at2"/>
<dbReference type="PANTHER" id="PTHR30126:SF98">
    <property type="entry name" value="HTH-TYPE TRANSCRIPTIONAL ACTIVATOR BAUR"/>
    <property type="match status" value="1"/>
</dbReference>
<evidence type="ECO:0000256" key="4">
    <source>
        <dbReference type="ARBA" id="ARBA00023163"/>
    </source>
</evidence>
<evidence type="ECO:0000256" key="1">
    <source>
        <dbReference type="ARBA" id="ARBA00009437"/>
    </source>
</evidence>
<comment type="caution">
    <text evidence="7">The sequence shown here is derived from an EMBL/GenBank/DDBJ whole genome shotgun (WGS) entry which is preliminary data.</text>
</comment>
<reference evidence="7 8" key="1">
    <citation type="submission" date="2014-02" db="EMBL/GenBank/DDBJ databases">
        <title>Vibrio fortis Dalian14 Genome Sequencing.</title>
        <authorList>
            <person name="Wang Y."/>
            <person name="Song L."/>
            <person name="Liu G."/>
            <person name="Ding J."/>
        </authorList>
    </citation>
    <scope>NUCLEOTIDE SEQUENCE [LARGE SCALE GENOMIC DNA]</scope>
    <source>
        <strain evidence="7 8">Dalian14</strain>
    </source>
</reference>
<sequence length="314" mass="35534">MTKNPSPVGQIGDYEIKQLKIFKVVADCGGFSAAETELNISRSTISIHISNLESRLNLILCRRGRAGFALTEEGVVVYEATVKLLGELEDFRNTINHLDIQLSGSLTVLFSDTISLDKRASIPTVIRKFSKLAQEVYLTAEVARMTEIERMVMQEEADIGFIPYHRALDGLEYEHIYTDICYLYASNNNPLAQLDDHELTDEVIDGFPVVYAGIKTQERINGHLANMNLKATAYNYESRMALLLSSRFIGYLPEQYAQPYVESGELVAIAPDRRYYNLEIMAITKKTSGLNKVRSLFTKTMRDYYRKQATELAI</sequence>
<dbReference type="InterPro" id="IPR036388">
    <property type="entry name" value="WH-like_DNA-bd_sf"/>
</dbReference>
<keyword evidence="4" id="KW-0804">Transcription</keyword>
<proteinExistence type="inferred from homology"/>
<evidence type="ECO:0000313" key="6">
    <source>
        <dbReference type="EMBL" id="KAB0287096.1"/>
    </source>
</evidence>
<dbReference type="InterPro" id="IPR000847">
    <property type="entry name" value="LysR_HTH_N"/>
</dbReference>
<gene>
    <name evidence="6" type="ORF">F2P58_20950</name>
    <name evidence="7" type="ORF">VFDL14_04180</name>
</gene>
<dbReference type="AlphaFoldDB" id="A0A066UR64"/>
<dbReference type="EMBL" id="JFFR01000002">
    <property type="protein sequence ID" value="KDN29941.1"/>
    <property type="molecule type" value="Genomic_DNA"/>
</dbReference>
<dbReference type="EMBL" id="VWSE01000008">
    <property type="protein sequence ID" value="KAB0287096.1"/>
    <property type="molecule type" value="Genomic_DNA"/>
</dbReference>
<name>A0A066UR64_9VIBR</name>
<dbReference type="SUPFAM" id="SSF46785">
    <property type="entry name" value="Winged helix' DNA-binding domain"/>
    <property type="match status" value="1"/>
</dbReference>
<dbReference type="PROSITE" id="PS50931">
    <property type="entry name" value="HTH_LYSR"/>
    <property type="match status" value="1"/>
</dbReference>
<comment type="similarity">
    <text evidence="1">Belongs to the LysR transcriptional regulatory family.</text>
</comment>
<dbReference type="STRING" id="212667.VFDL14_04180"/>
<keyword evidence="2" id="KW-0805">Transcription regulation</keyword>
<dbReference type="PANTHER" id="PTHR30126">
    <property type="entry name" value="HTH-TYPE TRANSCRIPTIONAL REGULATOR"/>
    <property type="match status" value="1"/>
</dbReference>
<dbReference type="RefSeq" id="WP_032548901.1">
    <property type="nucleotide sequence ID" value="NZ_BTGL01000001.1"/>
</dbReference>
<evidence type="ECO:0000259" key="5">
    <source>
        <dbReference type="PROSITE" id="PS50931"/>
    </source>
</evidence>
<reference evidence="6 9" key="2">
    <citation type="submission" date="2019-09" db="EMBL/GenBank/DDBJ databases">
        <title>Whole genome sequence of Vibrio fortis.</title>
        <authorList>
            <person name="Das S.K."/>
        </authorList>
    </citation>
    <scope>NUCLEOTIDE SEQUENCE [LARGE SCALE GENOMIC DNA]</scope>
    <source>
        <strain evidence="6 9">AN60</strain>
    </source>
</reference>
<dbReference type="SUPFAM" id="SSF53850">
    <property type="entry name" value="Periplasmic binding protein-like II"/>
    <property type="match status" value="1"/>
</dbReference>
<keyword evidence="8" id="KW-1185">Reference proteome</keyword>
<evidence type="ECO:0000313" key="9">
    <source>
        <dbReference type="Proteomes" id="UP000326789"/>
    </source>
</evidence>
<dbReference type="Pfam" id="PF00126">
    <property type="entry name" value="HTH_1"/>
    <property type="match status" value="1"/>
</dbReference>
<evidence type="ECO:0000313" key="8">
    <source>
        <dbReference type="Proteomes" id="UP000027219"/>
    </source>
</evidence>
<dbReference type="InterPro" id="IPR036390">
    <property type="entry name" value="WH_DNA-bd_sf"/>
</dbReference>
<organism evidence="7 8">
    <name type="scientific">Vibrio fortis</name>
    <dbReference type="NCBI Taxonomy" id="212667"/>
    <lineage>
        <taxon>Bacteria</taxon>
        <taxon>Pseudomonadati</taxon>
        <taxon>Pseudomonadota</taxon>
        <taxon>Gammaproteobacteria</taxon>
        <taxon>Vibrionales</taxon>
        <taxon>Vibrionaceae</taxon>
        <taxon>Vibrio</taxon>
    </lineage>
</organism>
<dbReference type="Gene3D" id="1.10.10.10">
    <property type="entry name" value="Winged helix-like DNA-binding domain superfamily/Winged helix DNA-binding domain"/>
    <property type="match status" value="1"/>
</dbReference>
<evidence type="ECO:0000313" key="7">
    <source>
        <dbReference type="EMBL" id="KDN29941.1"/>
    </source>
</evidence>
<feature type="domain" description="HTH lysR-type" evidence="5">
    <location>
        <begin position="14"/>
        <end position="71"/>
    </location>
</feature>